<evidence type="ECO:0000256" key="11">
    <source>
        <dbReference type="SAM" id="Phobius"/>
    </source>
</evidence>
<reference evidence="12" key="1">
    <citation type="submission" date="2016-07" db="EMBL/GenBank/DDBJ databases">
        <title>De novo transcriptome assembly of four accessions of the metal hyperaccumulator plant Noccaea caerulescens.</title>
        <authorList>
            <person name="Blande D."/>
            <person name="Halimaa P."/>
            <person name="Tervahauta A.I."/>
            <person name="Aarts M.G."/>
            <person name="Karenlampi S.O."/>
        </authorList>
    </citation>
    <scope>NUCLEOTIDE SEQUENCE</scope>
</reference>
<evidence type="ECO:0000256" key="9">
    <source>
        <dbReference type="ARBA" id="ARBA00023170"/>
    </source>
</evidence>
<proteinExistence type="inferred from homology"/>
<keyword evidence="10" id="KW-0325">Glycoprotein</keyword>
<dbReference type="EMBL" id="GEVL01023710">
    <property type="protein sequence ID" value="JAU53631.1"/>
    <property type="molecule type" value="Transcribed_RNA"/>
</dbReference>
<accession>A0A1J3GBS8</accession>
<dbReference type="PANTHER" id="PTHR27004">
    <property type="entry name" value="RECEPTOR-LIKE PROTEIN 12 ISOFORM X1"/>
    <property type="match status" value="1"/>
</dbReference>
<keyword evidence="7 11" id="KW-1133">Transmembrane helix</keyword>
<evidence type="ECO:0000256" key="4">
    <source>
        <dbReference type="ARBA" id="ARBA00022614"/>
    </source>
</evidence>
<keyword evidence="5 11" id="KW-0812">Transmembrane</keyword>
<dbReference type="PRINTS" id="PR00019">
    <property type="entry name" value="LEURICHRPT"/>
</dbReference>
<dbReference type="Gene3D" id="3.80.10.10">
    <property type="entry name" value="Ribonuclease Inhibitor"/>
    <property type="match status" value="1"/>
</dbReference>
<gene>
    <name evidence="12" type="ORF">LE_TR9450_c1_g1_i1_g.31877</name>
</gene>
<keyword evidence="6" id="KW-0677">Repeat</keyword>
<evidence type="ECO:0000256" key="2">
    <source>
        <dbReference type="ARBA" id="ARBA00009592"/>
    </source>
</evidence>
<evidence type="ECO:0000256" key="5">
    <source>
        <dbReference type="ARBA" id="ARBA00022692"/>
    </source>
</evidence>
<organism evidence="12">
    <name type="scientific">Noccaea caerulescens</name>
    <name type="common">Alpine penny-cress</name>
    <name type="synonym">Thlaspi caerulescens</name>
    <dbReference type="NCBI Taxonomy" id="107243"/>
    <lineage>
        <taxon>Eukaryota</taxon>
        <taxon>Viridiplantae</taxon>
        <taxon>Streptophyta</taxon>
        <taxon>Embryophyta</taxon>
        <taxon>Tracheophyta</taxon>
        <taxon>Spermatophyta</taxon>
        <taxon>Magnoliopsida</taxon>
        <taxon>eudicotyledons</taxon>
        <taxon>Gunneridae</taxon>
        <taxon>Pentapetalae</taxon>
        <taxon>rosids</taxon>
        <taxon>malvids</taxon>
        <taxon>Brassicales</taxon>
        <taxon>Brassicaceae</taxon>
        <taxon>Coluteocarpeae</taxon>
        <taxon>Noccaea</taxon>
    </lineage>
</organism>
<evidence type="ECO:0000256" key="1">
    <source>
        <dbReference type="ARBA" id="ARBA00004251"/>
    </source>
</evidence>
<evidence type="ECO:0000256" key="10">
    <source>
        <dbReference type="ARBA" id="ARBA00023180"/>
    </source>
</evidence>
<feature type="transmembrane region" description="Helical" evidence="11">
    <location>
        <begin position="158"/>
        <end position="177"/>
    </location>
</feature>
<comment type="subcellular location">
    <subcellularLocation>
        <location evidence="1">Cell membrane</location>
        <topology evidence="1">Single-pass type I membrane protein</topology>
    </subcellularLocation>
</comment>
<sequence length="178" mass="19765">MGMSIVHALRAKDFSRNKFCGNSIGLLKELSVLNLSGNAFTSNIPQSLADLTVLELLDLSQNQLSGQIPRDFGNLSFLSIMNFSHNNLQGPIPRGVQFQMQPCSVFMDNPKLYGLEVVCGESHHVPNPTPQVSEGLSEPQEQVISWVAAAIAVTGNPLIVWFILFLSHFIWFNYFLIM</sequence>
<keyword evidence="3" id="KW-1003">Cell membrane</keyword>
<dbReference type="SUPFAM" id="SSF52058">
    <property type="entry name" value="L domain-like"/>
    <property type="match status" value="1"/>
</dbReference>
<evidence type="ECO:0000256" key="3">
    <source>
        <dbReference type="ARBA" id="ARBA00022475"/>
    </source>
</evidence>
<keyword evidence="9 12" id="KW-0675">Receptor</keyword>
<comment type="similarity">
    <text evidence="2">Belongs to the RLP family.</text>
</comment>
<dbReference type="InterPro" id="IPR032675">
    <property type="entry name" value="LRR_dom_sf"/>
</dbReference>
<dbReference type="PANTHER" id="PTHR27004:SF454">
    <property type="entry name" value="RECEPTOR-LIKE PROTEIN 30"/>
    <property type="match status" value="1"/>
</dbReference>
<dbReference type="AlphaFoldDB" id="A0A1J3GBS8"/>
<keyword evidence="8 11" id="KW-0472">Membrane</keyword>
<protein>
    <submittedName>
        <fullName evidence="12">Receptor-like protein 12</fullName>
    </submittedName>
</protein>
<dbReference type="Pfam" id="PF00560">
    <property type="entry name" value="LRR_1"/>
    <property type="match status" value="2"/>
</dbReference>
<dbReference type="GO" id="GO:0005886">
    <property type="term" value="C:plasma membrane"/>
    <property type="evidence" value="ECO:0007669"/>
    <property type="project" value="UniProtKB-SubCell"/>
</dbReference>
<evidence type="ECO:0000256" key="6">
    <source>
        <dbReference type="ARBA" id="ARBA00022737"/>
    </source>
</evidence>
<dbReference type="InterPro" id="IPR001611">
    <property type="entry name" value="Leu-rich_rpt"/>
</dbReference>
<evidence type="ECO:0000256" key="7">
    <source>
        <dbReference type="ARBA" id="ARBA00022989"/>
    </source>
</evidence>
<evidence type="ECO:0000313" key="12">
    <source>
        <dbReference type="EMBL" id="JAU53631.1"/>
    </source>
</evidence>
<dbReference type="FunFam" id="3.80.10.10:FF:000383">
    <property type="entry name" value="Leucine-rich repeat receptor protein kinase EMS1"/>
    <property type="match status" value="1"/>
</dbReference>
<name>A0A1J3GBS8_NOCCA</name>
<keyword evidence="4" id="KW-0433">Leucine-rich repeat</keyword>
<evidence type="ECO:0000256" key="8">
    <source>
        <dbReference type="ARBA" id="ARBA00023136"/>
    </source>
</evidence>